<gene>
    <name evidence="1" type="ORF">BU52_10715</name>
</gene>
<sequence length="66" mass="6818">MHGIKAHTSAPFTLTPKQLAAHLGCSALKAVKVLSDLQAAGAIEQTGPNAWRLTMPTGKPTGGDRP</sequence>
<evidence type="ECO:0000313" key="1">
    <source>
        <dbReference type="EMBL" id="KES07061.1"/>
    </source>
</evidence>
<name>A0A081XU38_STRTO</name>
<dbReference type="Proteomes" id="UP000028341">
    <property type="component" value="Unassembled WGS sequence"/>
</dbReference>
<accession>A0A081XU38</accession>
<dbReference type="STRING" id="55952.BU52_10715"/>
<dbReference type="AlphaFoldDB" id="A0A081XU38"/>
<protein>
    <submittedName>
        <fullName evidence="1">Uncharacterized protein</fullName>
    </submittedName>
</protein>
<evidence type="ECO:0000313" key="2">
    <source>
        <dbReference type="Proteomes" id="UP000028341"/>
    </source>
</evidence>
<comment type="caution">
    <text evidence="1">The sequence shown here is derived from an EMBL/GenBank/DDBJ whole genome shotgun (WGS) entry which is preliminary data.</text>
</comment>
<dbReference type="EMBL" id="JFCB01000007">
    <property type="protein sequence ID" value="KES07061.1"/>
    <property type="molecule type" value="Genomic_DNA"/>
</dbReference>
<dbReference type="RefSeq" id="WP_037931759.1">
    <property type="nucleotide sequence ID" value="NZ_JBFADL010000005.1"/>
</dbReference>
<keyword evidence="2" id="KW-1185">Reference proteome</keyword>
<reference evidence="1 2" key="1">
    <citation type="submission" date="2014-02" db="EMBL/GenBank/DDBJ databases">
        <title>The genome announcement of Streptomyces toyocaensis NRRL15009.</title>
        <authorList>
            <person name="Hong H.-J."/>
            <person name="Kwun M.J."/>
        </authorList>
    </citation>
    <scope>NUCLEOTIDE SEQUENCE [LARGE SCALE GENOMIC DNA]</scope>
    <source>
        <strain evidence="1 2">NRRL 15009</strain>
    </source>
</reference>
<proteinExistence type="predicted"/>
<organism evidence="1 2">
    <name type="scientific">Streptomyces toyocaensis</name>
    <dbReference type="NCBI Taxonomy" id="55952"/>
    <lineage>
        <taxon>Bacteria</taxon>
        <taxon>Bacillati</taxon>
        <taxon>Actinomycetota</taxon>
        <taxon>Actinomycetes</taxon>
        <taxon>Kitasatosporales</taxon>
        <taxon>Streptomycetaceae</taxon>
        <taxon>Streptomyces</taxon>
    </lineage>
</organism>